<evidence type="ECO:0000313" key="4">
    <source>
        <dbReference type="Proteomes" id="UP001595721"/>
    </source>
</evidence>
<evidence type="ECO:0000256" key="1">
    <source>
        <dbReference type="SAM" id="MobiDB-lite"/>
    </source>
</evidence>
<keyword evidence="4" id="KW-1185">Reference proteome</keyword>
<dbReference type="RefSeq" id="WP_377744903.1">
    <property type="nucleotide sequence ID" value="NZ_JBHRXJ010000009.1"/>
</dbReference>
<reference evidence="4" key="1">
    <citation type="journal article" date="2019" name="Int. J. Syst. Evol. Microbiol.">
        <title>The Global Catalogue of Microorganisms (GCM) 10K type strain sequencing project: providing services to taxonomists for standard genome sequencing and annotation.</title>
        <authorList>
            <consortium name="The Broad Institute Genomics Platform"/>
            <consortium name="The Broad Institute Genome Sequencing Center for Infectious Disease"/>
            <person name="Wu L."/>
            <person name="Ma J."/>
        </authorList>
    </citation>
    <scope>NUCLEOTIDE SEQUENCE [LARGE SCALE GENOMIC DNA]</scope>
    <source>
        <strain evidence="4">KCTC 42899</strain>
    </source>
</reference>
<evidence type="ECO:0000259" key="2">
    <source>
        <dbReference type="Pfam" id="PF13503"/>
    </source>
</evidence>
<dbReference type="EMBL" id="JBHRXJ010000009">
    <property type="protein sequence ID" value="MFC3529055.1"/>
    <property type="molecule type" value="Genomic_DNA"/>
</dbReference>
<sequence>MPDEDPPGPGDYWLQRPGSGPDATGLAGRGPAPGPGLSSLNVTPHVQAIGDRPAGILPDELVGWLPLSDQGAAGPYGYAILDAALIPNLPEMLEASGLPHRCLFRIDEAPELAATAPWLVALQGEGRLLRGLFTRGKAPQHLWDRHAAIFLTSHAVLSDLWQMLRRFTRVRDERGRWYYWRFWDARALYSFLAAPDFSPMAQQFLTGLQKLSPQTVLLLPQGDVVGVIRLDRPEGAAPAAGAPQLTDQDRQRLREELRRRDAAKLAGFLATQPVLGKSEPAYLDDLALRALIRRDEMDVRSPNGTAWLVILLYVADRHPRAAKALSALVETRKWSFDQVARMLKHGADRASDKAKSQDKGGR</sequence>
<name>A0ABV7R4E5_9RHOB</name>
<feature type="domain" description="DUF4123" evidence="2">
    <location>
        <begin position="78"/>
        <end position="194"/>
    </location>
</feature>
<accession>A0ABV7R4E5</accession>
<dbReference type="Proteomes" id="UP001595721">
    <property type="component" value="Unassembled WGS sequence"/>
</dbReference>
<dbReference type="InterPro" id="IPR025391">
    <property type="entry name" value="DUF4123"/>
</dbReference>
<organism evidence="3 4">
    <name type="scientific">Paracoccus mangrovi</name>
    <dbReference type="NCBI Taxonomy" id="1715645"/>
    <lineage>
        <taxon>Bacteria</taxon>
        <taxon>Pseudomonadati</taxon>
        <taxon>Pseudomonadota</taxon>
        <taxon>Alphaproteobacteria</taxon>
        <taxon>Rhodobacterales</taxon>
        <taxon>Paracoccaceae</taxon>
        <taxon>Paracoccus</taxon>
    </lineage>
</organism>
<comment type="caution">
    <text evidence="3">The sequence shown here is derived from an EMBL/GenBank/DDBJ whole genome shotgun (WGS) entry which is preliminary data.</text>
</comment>
<gene>
    <name evidence="3" type="ORF">ACFOMH_12805</name>
</gene>
<proteinExistence type="predicted"/>
<protein>
    <submittedName>
        <fullName evidence="3">DUF4123 domain-containing protein</fullName>
    </submittedName>
</protein>
<dbReference type="Pfam" id="PF13503">
    <property type="entry name" value="DUF4123"/>
    <property type="match status" value="1"/>
</dbReference>
<feature type="compositionally biased region" description="Low complexity" evidence="1">
    <location>
        <begin position="25"/>
        <end position="39"/>
    </location>
</feature>
<feature type="region of interest" description="Disordered" evidence="1">
    <location>
        <begin position="1"/>
        <end position="39"/>
    </location>
</feature>
<evidence type="ECO:0000313" key="3">
    <source>
        <dbReference type="EMBL" id="MFC3529055.1"/>
    </source>
</evidence>